<organism evidence="3 4">
    <name type="scientific">Sphingobium wenxiniae (strain DSM 21828 / CGMCC 1.7748 / JZ-1)</name>
    <dbReference type="NCBI Taxonomy" id="595605"/>
    <lineage>
        <taxon>Bacteria</taxon>
        <taxon>Pseudomonadati</taxon>
        <taxon>Pseudomonadota</taxon>
        <taxon>Alphaproteobacteria</taxon>
        <taxon>Sphingomonadales</taxon>
        <taxon>Sphingomonadaceae</taxon>
        <taxon>Sphingobium</taxon>
    </lineage>
</organism>
<dbReference type="Gene3D" id="3.90.1480.10">
    <property type="entry name" value="Alpha-2,3-sialyltransferase"/>
    <property type="match status" value="1"/>
</dbReference>
<evidence type="ECO:0000313" key="4">
    <source>
        <dbReference type="Proteomes" id="UP000316624"/>
    </source>
</evidence>
<dbReference type="GO" id="GO:0046373">
    <property type="term" value="P:L-arabinose metabolic process"/>
    <property type="evidence" value="ECO:0007669"/>
    <property type="project" value="InterPro"/>
</dbReference>
<evidence type="ECO:0000259" key="1">
    <source>
        <dbReference type="Pfam" id="PF01973"/>
    </source>
</evidence>
<gene>
    <name evidence="3" type="ORF">IQ35_02139</name>
</gene>
<dbReference type="GO" id="GO:0046556">
    <property type="term" value="F:alpha-L-arabinofuranosidase activity"/>
    <property type="evidence" value="ECO:0007669"/>
    <property type="project" value="InterPro"/>
</dbReference>
<dbReference type="SUPFAM" id="SSF110221">
    <property type="entry name" value="AbfB domain"/>
    <property type="match status" value="1"/>
</dbReference>
<accession>A0A562KCX5</accession>
<dbReference type="EMBL" id="VLKK01000007">
    <property type="protein sequence ID" value="TWH93232.1"/>
    <property type="molecule type" value="Genomic_DNA"/>
</dbReference>
<evidence type="ECO:0000313" key="3">
    <source>
        <dbReference type="EMBL" id="TWH93232.1"/>
    </source>
</evidence>
<proteinExistence type="predicted"/>
<dbReference type="Pfam" id="PF01973">
    <property type="entry name" value="MptE-like"/>
    <property type="match status" value="1"/>
</dbReference>
<dbReference type="Gene3D" id="2.80.10.50">
    <property type="match status" value="1"/>
</dbReference>
<dbReference type="RefSeq" id="WP_145073432.1">
    <property type="nucleotide sequence ID" value="NZ_JACIIY010000006.1"/>
</dbReference>
<dbReference type="Proteomes" id="UP000316624">
    <property type="component" value="Unassembled WGS sequence"/>
</dbReference>
<protein>
    <submittedName>
        <fullName evidence="3">Alpha-L-arabinofuranosidase B-like protein</fullName>
    </submittedName>
</protein>
<feature type="domain" description="6-hydroxymethylpterin diphosphokinase MptE-like" evidence="1">
    <location>
        <begin position="22"/>
        <end position="170"/>
    </location>
</feature>
<keyword evidence="4" id="KW-1185">Reference proteome</keyword>
<dbReference type="InterPro" id="IPR036195">
    <property type="entry name" value="AbfB_ABD_sf"/>
</dbReference>
<dbReference type="AlphaFoldDB" id="A0A562KCX5"/>
<dbReference type="InterPro" id="IPR002826">
    <property type="entry name" value="MptE-like"/>
</dbReference>
<sequence>MFPSYDDPIEKRIKRFNFDPALANKIKSTKRCFVLGMGPSLEKIDPAGLGDEFVIGTNFILRTDFKPDVICVVDNRRFDYENWSKSDVKVITVKQISERRGEQMNDINHYADVDYIDYNTGLQTSVLKISDFDNRFATVNFSGSVITDLVIPFACYLGMKEIYVLGLDGAVASFPSTHITGHEANYQAALPSRLFHLHEKSAQLAARRNVKVFNASPGGVVAALEKVSLERVKPNAVRKAYDGVVDGRFIVVDGHITKVEAVDGGYRIVHERSRKVIRHKNGRVIFDIDDGSAAFKADSTFSVEPSFVRRDWVCFLSTNAKGRYITALDELGGYRLKPYAEIFSAYFSSFKLFEDWDSAVERAEHMKALKNLDKIRQSIGTAMVADDKR</sequence>
<comment type="caution">
    <text evidence="3">The sequence shown here is derived from an EMBL/GenBank/DDBJ whole genome shotgun (WGS) entry which is preliminary data.</text>
</comment>
<reference evidence="3 4" key="1">
    <citation type="journal article" date="2015" name="Stand. Genomic Sci.">
        <title>Genomic Encyclopedia of Bacterial and Archaeal Type Strains, Phase III: the genomes of soil and plant-associated and newly described type strains.</title>
        <authorList>
            <person name="Whitman W.B."/>
            <person name="Woyke T."/>
            <person name="Klenk H.P."/>
            <person name="Zhou Y."/>
            <person name="Lilburn T.G."/>
            <person name="Beck B.J."/>
            <person name="De Vos P."/>
            <person name="Vandamme P."/>
            <person name="Eisen J.A."/>
            <person name="Garrity G."/>
            <person name="Hugenholtz P."/>
            <person name="Kyrpides N.C."/>
        </authorList>
    </citation>
    <scope>NUCLEOTIDE SEQUENCE [LARGE SCALE GENOMIC DNA]</scope>
    <source>
        <strain evidence="3 4">CGMCC 1.7748</strain>
    </source>
</reference>
<evidence type="ECO:0000259" key="2">
    <source>
        <dbReference type="Pfam" id="PF05270"/>
    </source>
</evidence>
<name>A0A562KCX5_SPHWJ</name>
<dbReference type="Pfam" id="PF05270">
    <property type="entry name" value="AbfB"/>
    <property type="match status" value="1"/>
</dbReference>
<feature type="domain" description="Alpha-L-arabinofuranosidase B arabinose-binding" evidence="2">
    <location>
        <begin position="276"/>
        <end position="325"/>
    </location>
</feature>
<dbReference type="InterPro" id="IPR007934">
    <property type="entry name" value="AbfB_ABD"/>
</dbReference>